<keyword evidence="2" id="KW-0812">Transmembrane</keyword>
<keyword evidence="2" id="KW-0472">Membrane</keyword>
<dbReference type="Proteomes" id="UP000799118">
    <property type="component" value="Unassembled WGS sequence"/>
</dbReference>
<keyword evidence="4" id="KW-1185">Reference proteome</keyword>
<organism evidence="3 4">
    <name type="scientific">Gymnopus androsaceus JB14</name>
    <dbReference type="NCBI Taxonomy" id="1447944"/>
    <lineage>
        <taxon>Eukaryota</taxon>
        <taxon>Fungi</taxon>
        <taxon>Dikarya</taxon>
        <taxon>Basidiomycota</taxon>
        <taxon>Agaricomycotina</taxon>
        <taxon>Agaricomycetes</taxon>
        <taxon>Agaricomycetidae</taxon>
        <taxon>Agaricales</taxon>
        <taxon>Marasmiineae</taxon>
        <taxon>Omphalotaceae</taxon>
        <taxon>Gymnopus</taxon>
    </lineage>
</organism>
<evidence type="ECO:0000313" key="3">
    <source>
        <dbReference type="EMBL" id="KAE9394977.1"/>
    </source>
</evidence>
<sequence>MRAYQVYQNSAMLEIATQAWDYGRTLTISDANVVTGSIPSKSFNFSKTCSGSTLVGGTFWQTGVNDTNIFGVSTAFFFTLSAYLYQATSDNTYLAAAQDSGAFLIDIIHITGVNNGIAAMSVNDSASCDDVFGPGEFQIDQAGIFMEGLALLPSNTSFGQQNLSVETLRSNLVNITLTTNVLCNAANGIINVGGGLGDAALVQGLGALYHTISGPTDLITYIGNFLSVQYNTLVTASTVSNSNIYAGSWIGPPVTQYDPTNQTLALFALVNAAQVSVTNQTNSTTNGTNSGSTTTGTTSPGLSGSNSNHHPTSHIGLIVGAVVGGLVLLTAIALLTLYTTRGRRQQVPKQNVFHIDAFYPDEVKTHTFPPIRNTSRIVPSAKQRRWQVVNQNLSGPSTDSSLPGQNTNSNSLEQARIQQERRSEQGAAPAYEVPVALGR</sequence>
<protein>
    <submittedName>
        <fullName evidence="3">Uncharacterized protein</fullName>
    </submittedName>
</protein>
<reference evidence="3" key="1">
    <citation type="journal article" date="2019" name="Environ. Microbiol.">
        <title>Fungal ecological strategies reflected in gene transcription - a case study of two litter decomposers.</title>
        <authorList>
            <person name="Barbi F."/>
            <person name="Kohler A."/>
            <person name="Barry K."/>
            <person name="Baskaran P."/>
            <person name="Daum C."/>
            <person name="Fauchery L."/>
            <person name="Ihrmark K."/>
            <person name="Kuo A."/>
            <person name="LaButti K."/>
            <person name="Lipzen A."/>
            <person name="Morin E."/>
            <person name="Grigoriev I.V."/>
            <person name="Henrissat B."/>
            <person name="Lindahl B."/>
            <person name="Martin F."/>
        </authorList>
    </citation>
    <scope>NUCLEOTIDE SEQUENCE</scope>
    <source>
        <strain evidence="3">JB14</strain>
    </source>
</reference>
<evidence type="ECO:0000256" key="1">
    <source>
        <dbReference type="SAM" id="MobiDB-lite"/>
    </source>
</evidence>
<proteinExistence type="predicted"/>
<gene>
    <name evidence="3" type="ORF">BT96DRAFT_942716</name>
</gene>
<keyword evidence="2" id="KW-1133">Transmembrane helix</keyword>
<dbReference type="AlphaFoldDB" id="A0A6A4HCL0"/>
<dbReference type="OrthoDB" id="3223195at2759"/>
<dbReference type="Gene3D" id="1.50.10.20">
    <property type="match status" value="1"/>
</dbReference>
<evidence type="ECO:0000313" key="4">
    <source>
        <dbReference type="Proteomes" id="UP000799118"/>
    </source>
</evidence>
<feature type="compositionally biased region" description="Low complexity" evidence="1">
    <location>
        <begin position="279"/>
        <end position="308"/>
    </location>
</feature>
<feature type="region of interest" description="Disordered" evidence="1">
    <location>
        <begin position="279"/>
        <end position="309"/>
    </location>
</feature>
<feature type="compositionally biased region" description="Polar residues" evidence="1">
    <location>
        <begin position="392"/>
        <end position="417"/>
    </location>
</feature>
<evidence type="ECO:0000256" key="2">
    <source>
        <dbReference type="SAM" id="Phobius"/>
    </source>
</evidence>
<feature type="transmembrane region" description="Helical" evidence="2">
    <location>
        <begin position="315"/>
        <end position="338"/>
    </location>
</feature>
<dbReference type="EMBL" id="ML769539">
    <property type="protein sequence ID" value="KAE9394977.1"/>
    <property type="molecule type" value="Genomic_DNA"/>
</dbReference>
<accession>A0A6A4HCL0</accession>
<name>A0A6A4HCL0_9AGAR</name>
<feature type="region of interest" description="Disordered" evidence="1">
    <location>
        <begin position="392"/>
        <end position="439"/>
    </location>
</feature>